<dbReference type="PRINTS" id="PR01651">
    <property type="entry name" value="SECGEXPORT"/>
</dbReference>
<organism evidence="11 12">
    <name type="scientific">Desulfurobacterium indicum</name>
    <dbReference type="NCBI Taxonomy" id="1914305"/>
    <lineage>
        <taxon>Bacteria</taxon>
        <taxon>Pseudomonadati</taxon>
        <taxon>Aquificota</taxon>
        <taxon>Aquificia</taxon>
        <taxon>Desulfurobacteriales</taxon>
        <taxon>Desulfurobacteriaceae</taxon>
        <taxon>Desulfurobacterium</taxon>
    </lineage>
</organism>
<reference evidence="11 12" key="1">
    <citation type="submission" date="2016-10" db="EMBL/GenBank/DDBJ databases">
        <title>Genome sequence of a sulfur-reducing bacterium Desulfurobacterium indicum K6013.</title>
        <authorList>
            <person name="Cao J."/>
            <person name="Shao Z."/>
            <person name="Alain K."/>
            <person name="Jebbar M."/>
        </authorList>
    </citation>
    <scope>NUCLEOTIDE SEQUENCE [LARGE SCALE GENOMIC DNA]</scope>
    <source>
        <strain evidence="11 12">K6013</strain>
    </source>
</reference>
<keyword evidence="3 10" id="KW-0813">Transport</keyword>
<keyword evidence="8 10" id="KW-0811">Translocation</keyword>
<proteinExistence type="inferred from homology"/>
<accession>A0A1R1MKC0</accession>
<gene>
    <name evidence="11" type="ORF">BLW93_06740</name>
</gene>
<dbReference type="PANTHER" id="PTHR34182:SF1">
    <property type="entry name" value="PROTEIN-EXPORT MEMBRANE PROTEIN SECG"/>
    <property type="match status" value="1"/>
</dbReference>
<dbReference type="Proteomes" id="UP000187408">
    <property type="component" value="Unassembled WGS sequence"/>
</dbReference>
<dbReference type="GO" id="GO:0015450">
    <property type="term" value="F:protein-transporting ATPase activity"/>
    <property type="evidence" value="ECO:0007669"/>
    <property type="project" value="UniProtKB-UniRule"/>
</dbReference>
<sequence length="91" mass="9406">MFTLLLIAHAILAILLVVVVLIQPGKGDISSLMGGGSASSAFGADTASVLTKTTAILGALFILNSIFLSIVGSKYLGNSSVINKVKMEQRQ</sequence>
<dbReference type="AlphaFoldDB" id="A0A1R1MKC0"/>
<dbReference type="PANTHER" id="PTHR34182">
    <property type="entry name" value="PROTEIN-EXPORT MEMBRANE PROTEIN SECG"/>
    <property type="match status" value="1"/>
</dbReference>
<keyword evidence="5 10" id="KW-0812">Transmembrane</keyword>
<keyword evidence="7 10" id="KW-1133">Transmembrane helix</keyword>
<dbReference type="GO" id="GO:0009306">
    <property type="term" value="P:protein secretion"/>
    <property type="evidence" value="ECO:0007669"/>
    <property type="project" value="UniProtKB-UniRule"/>
</dbReference>
<dbReference type="NCBIfam" id="TIGR00810">
    <property type="entry name" value="secG"/>
    <property type="match status" value="1"/>
</dbReference>
<comment type="caution">
    <text evidence="11">The sequence shown here is derived from an EMBL/GenBank/DDBJ whole genome shotgun (WGS) entry which is preliminary data.</text>
</comment>
<dbReference type="OrthoDB" id="15619at2"/>
<evidence type="ECO:0000313" key="11">
    <source>
        <dbReference type="EMBL" id="OMH40144.1"/>
    </source>
</evidence>
<evidence type="ECO:0000313" key="12">
    <source>
        <dbReference type="Proteomes" id="UP000187408"/>
    </source>
</evidence>
<name>A0A1R1MKC0_9BACT</name>
<dbReference type="STRING" id="1914305.BLW93_06740"/>
<evidence type="ECO:0000256" key="3">
    <source>
        <dbReference type="ARBA" id="ARBA00022448"/>
    </source>
</evidence>
<dbReference type="GO" id="GO:0043952">
    <property type="term" value="P:protein transport by the Sec complex"/>
    <property type="evidence" value="ECO:0007669"/>
    <property type="project" value="TreeGrafter"/>
</dbReference>
<comment type="caution">
    <text evidence="10">Lacks conserved residue(s) required for the propagation of feature annotation.</text>
</comment>
<evidence type="ECO:0000256" key="1">
    <source>
        <dbReference type="ARBA" id="ARBA00004651"/>
    </source>
</evidence>
<evidence type="ECO:0000256" key="10">
    <source>
        <dbReference type="RuleBase" id="RU365087"/>
    </source>
</evidence>
<comment type="subcellular location">
    <subcellularLocation>
        <location evidence="1 10">Cell membrane</location>
        <topology evidence="1 10">Multi-pass membrane protein</topology>
    </subcellularLocation>
</comment>
<comment type="function">
    <text evidence="10">Involved in protein export. Participates in an early event of protein translocation.</text>
</comment>
<evidence type="ECO:0000256" key="7">
    <source>
        <dbReference type="ARBA" id="ARBA00022989"/>
    </source>
</evidence>
<keyword evidence="4 10" id="KW-1003">Cell membrane</keyword>
<keyword evidence="9 10" id="KW-0472">Membrane</keyword>
<dbReference type="GO" id="GO:0065002">
    <property type="term" value="P:intracellular protein transmembrane transport"/>
    <property type="evidence" value="ECO:0007669"/>
    <property type="project" value="TreeGrafter"/>
</dbReference>
<feature type="transmembrane region" description="Helical" evidence="10">
    <location>
        <begin position="56"/>
        <end position="77"/>
    </location>
</feature>
<keyword evidence="12" id="KW-1185">Reference proteome</keyword>
<protein>
    <recommendedName>
        <fullName evidence="10">Protein-export membrane protein SecG</fullName>
    </recommendedName>
</protein>
<dbReference type="EMBL" id="MOEN01000026">
    <property type="protein sequence ID" value="OMH40144.1"/>
    <property type="molecule type" value="Genomic_DNA"/>
</dbReference>
<evidence type="ECO:0000256" key="5">
    <source>
        <dbReference type="ARBA" id="ARBA00022692"/>
    </source>
</evidence>
<evidence type="ECO:0000256" key="9">
    <source>
        <dbReference type="ARBA" id="ARBA00023136"/>
    </source>
</evidence>
<dbReference type="InterPro" id="IPR004692">
    <property type="entry name" value="SecG"/>
</dbReference>
<comment type="similarity">
    <text evidence="2 10">Belongs to the SecG family.</text>
</comment>
<dbReference type="Pfam" id="PF03840">
    <property type="entry name" value="SecG"/>
    <property type="match status" value="1"/>
</dbReference>
<dbReference type="RefSeq" id="WP_076713334.1">
    <property type="nucleotide sequence ID" value="NZ_MOEN01000026.1"/>
</dbReference>
<evidence type="ECO:0000256" key="6">
    <source>
        <dbReference type="ARBA" id="ARBA00022927"/>
    </source>
</evidence>
<dbReference type="GO" id="GO:0005886">
    <property type="term" value="C:plasma membrane"/>
    <property type="evidence" value="ECO:0007669"/>
    <property type="project" value="UniProtKB-SubCell"/>
</dbReference>
<keyword evidence="6 10" id="KW-0653">Protein transport</keyword>
<evidence type="ECO:0000256" key="4">
    <source>
        <dbReference type="ARBA" id="ARBA00022475"/>
    </source>
</evidence>
<evidence type="ECO:0000256" key="2">
    <source>
        <dbReference type="ARBA" id="ARBA00008445"/>
    </source>
</evidence>
<evidence type="ECO:0000256" key="8">
    <source>
        <dbReference type="ARBA" id="ARBA00023010"/>
    </source>
</evidence>